<dbReference type="GO" id="GO:0009097">
    <property type="term" value="P:isoleucine biosynthetic process"/>
    <property type="evidence" value="ECO:0007669"/>
    <property type="project" value="TreeGrafter"/>
</dbReference>
<evidence type="ECO:0000259" key="6">
    <source>
        <dbReference type="PROSITE" id="PS51671"/>
    </source>
</evidence>
<dbReference type="PANTHER" id="PTHR48078:SF6">
    <property type="entry name" value="L-THREONINE DEHYDRATASE CATABOLIC TDCB"/>
    <property type="match status" value="1"/>
</dbReference>
<evidence type="ECO:0000256" key="3">
    <source>
        <dbReference type="ARBA" id="ARBA00022898"/>
    </source>
</evidence>
<sequence length="416" mass="44563">MTDQSILTAAADFPAINLDDVRAAAGRIDGAVVRTPTLKSQTLSELVGAEVWLKFENLQFTAAYKERGALNALLLLSEEAKARGVIAASAGNHAQGLAYHGKRLGVPVTIVMPSTTPQVKVSQTASHGAQIVLFGEKFDDAYAHARELEAERGLTFVHPFDHPHVAAGQGTVALEMLEDVPELDTLIVPIGGGGLLAGMGTAARGIKNDMRLVGVQAELYPSMYAELNGVDMACEGDTLAEGIAVKEPGSYTRKLVAALNDDIVLVAERHLERAVSLLLQIEKTVVEGAGAAGLAAMLAHPEEFAGRKVGLVLTGGNIDTRLLANVLLRDLARSGRIARLRIRLQDRPGALFKVMEVFNEKQVNIIEIYHQRIFTTLPAKGLITDIECEARDKEHLDSLVSALRDAGYMVTTVELA</sequence>
<dbReference type="CDD" id="cd01562">
    <property type="entry name" value="Thr-dehyd"/>
    <property type="match status" value="1"/>
</dbReference>
<feature type="domain" description="ACT" evidence="6">
    <location>
        <begin position="339"/>
        <end position="416"/>
    </location>
</feature>
<name>A0A142VX02_9SPHN</name>
<dbReference type="NCBIfam" id="TIGR01127">
    <property type="entry name" value="ilvA_1Cterm"/>
    <property type="match status" value="1"/>
</dbReference>
<dbReference type="Pfam" id="PF00291">
    <property type="entry name" value="PALP"/>
    <property type="match status" value="1"/>
</dbReference>
<dbReference type="STRING" id="1219058.AOA14_04205"/>
<gene>
    <name evidence="7" type="ORF">AOA14_04205</name>
</gene>
<comment type="cofactor">
    <cofactor evidence="1">
        <name>pyridoxal 5'-phosphate</name>
        <dbReference type="ChEBI" id="CHEBI:597326"/>
    </cofactor>
</comment>
<dbReference type="NCBIfam" id="NF005600">
    <property type="entry name" value="PRK07334.1"/>
    <property type="match status" value="1"/>
</dbReference>
<dbReference type="GO" id="GO:0006565">
    <property type="term" value="P:L-serine catabolic process"/>
    <property type="evidence" value="ECO:0007669"/>
    <property type="project" value="TreeGrafter"/>
</dbReference>
<keyword evidence="4" id="KW-0456">Lyase</keyword>
<dbReference type="InterPro" id="IPR050147">
    <property type="entry name" value="Ser/Thr_Dehydratase"/>
</dbReference>
<evidence type="ECO:0000256" key="2">
    <source>
        <dbReference type="ARBA" id="ARBA00010869"/>
    </source>
</evidence>
<evidence type="ECO:0000256" key="5">
    <source>
        <dbReference type="ARBA" id="ARBA00049406"/>
    </source>
</evidence>
<evidence type="ECO:0000256" key="4">
    <source>
        <dbReference type="ARBA" id="ARBA00023239"/>
    </source>
</evidence>
<reference evidence="7 8" key="2">
    <citation type="journal article" date="2016" name="Genome Announc.">
        <title>Complete Genome Sequence of Sphingopyxis terrae Strain 203-1 (NBRC 111660), a Polyethylene Glycol Degrader.</title>
        <authorList>
            <person name="Ohtsubo Y."/>
            <person name="Nonoyama S."/>
            <person name="Nagata Y."/>
            <person name="Numata M."/>
            <person name="Tsuchikane K."/>
            <person name="Hosoyama A."/>
            <person name="Yamazoe A."/>
            <person name="Tsuda M."/>
            <person name="Fujita N."/>
            <person name="Kawai F."/>
        </authorList>
    </citation>
    <scope>NUCLEOTIDE SEQUENCE [LARGE SCALE GENOMIC DNA]</scope>
    <source>
        <strain evidence="7 8">203-1</strain>
    </source>
</reference>
<protein>
    <submittedName>
        <fullName evidence="7">Threonine dehydratase</fullName>
    </submittedName>
</protein>
<comment type="similarity">
    <text evidence="2">Belongs to the serine/threonine dehydratase family.</text>
</comment>
<reference evidence="8" key="1">
    <citation type="submission" date="2015-11" db="EMBL/GenBank/DDBJ databases">
        <title>Complete genome sequence of a polyethylene glycol-degrading strain Sphingopyxis terrae strain 203-1 (NBRC 15098).</title>
        <authorList>
            <person name="Yoshiyuki O."/>
            <person name="Shouta N."/>
            <person name="Nagata Y."/>
            <person name="Numata M."/>
            <person name="Tsuchikane K."/>
            <person name="Hosoyama A."/>
            <person name="Yamazoe A."/>
            <person name="Tsuda M."/>
            <person name="Fujita N."/>
            <person name="Kawai F."/>
        </authorList>
    </citation>
    <scope>NUCLEOTIDE SEQUENCE [LARGE SCALE GENOMIC DNA]</scope>
    <source>
        <strain evidence="8">203-1</strain>
    </source>
</reference>
<evidence type="ECO:0000313" key="8">
    <source>
        <dbReference type="Proteomes" id="UP000076234"/>
    </source>
</evidence>
<accession>A0A142VX02</accession>
<evidence type="ECO:0000256" key="1">
    <source>
        <dbReference type="ARBA" id="ARBA00001933"/>
    </source>
</evidence>
<dbReference type="InterPro" id="IPR001926">
    <property type="entry name" value="TrpB-like_PALP"/>
</dbReference>
<dbReference type="InterPro" id="IPR044561">
    <property type="entry name" value="ACT_ThrD-II-like"/>
</dbReference>
<dbReference type="InterPro" id="IPR036052">
    <property type="entry name" value="TrpB-like_PALP_sf"/>
</dbReference>
<dbReference type="CDD" id="cd04886">
    <property type="entry name" value="ACT_ThrD-II-like"/>
    <property type="match status" value="1"/>
</dbReference>
<keyword evidence="3" id="KW-0663">Pyridoxal phosphate</keyword>
<dbReference type="InterPro" id="IPR002912">
    <property type="entry name" value="ACT_dom"/>
</dbReference>
<dbReference type="GO" id="GO:0006567">
    <property type="term" value="P:L-threonine catabolic process"/>
    <property type="evidence" value="ECO:0007669"/>
    <property type="project" value="InterPro"/>
</dbReference>
<dbReference type="EMBL" id="CP013342">
    <property type="protein sequence ID" value="AMU93805.1"/>
    <property type="molecule type" value="Genomic_DNA"/>
</dbReference>
<dbReference type="GO" id="GO:0004794">
    <property type="term" value="F:threonine deaminase activity"/>
    <property type="evidence" value="ECO:0007669"/>
    <property type="project" value="InterPro"/>
</dbReference>
<dbReference type="RefSeq" id="WP_062900888.1">
    <property type="nucleotide sequence ID" value="NZ_CP013342.1"/>
</dbReference>
<proteinExistence type="inferred from homology"/>
<dbReference type="Gene3D" id="3.30.70.260">
    <property type="match status" value="1"/>
</dbReference>
<dbReference type="FunFam" id="3.40.50.1100:FF:000005">
    <property type="entry name" value="Threonine dehydratase catabolic"/>
    <property type="match status" value="1"/>
</dbReference>
<dbReference type="Proteomes" id="UP000076234">
    <property type="component" value="Chromosome"/>
</dbReference>
<dbReference type="SUPFAM" id="SSF53686">
    <property type="entry name" value="Tryptophan synthase beta subunit-like PLP-dependent enzymes"/>
    <property type="match status" value="1"/>
</dbReference>
<dbReference type="PROSITE" id="PS51671">
    <property type="entry name" value="ACT"/>
    <property type="match status" value="1"/>
</dbReference>
<dbReference type="InterPro" id="IPR005789">
    <property type="entry name" value="Thr_deHydtase_catblc"/>
</dbReference>
<dbReference type="AlphaFoldDB" id="A0A142VX02"/>
<dbReference type="GO" id="GO:0003941">
    <property type="term" value="F:L-serine ammonia-lyase activity"/>
    <property type="evidence" value="ECO:0007669"/>
    <property type="project" value="UniProtKB-EC"/>
</dbReference>
<organism evidence="7 8">
    <name type="scientific">Sphingopyxis terrae subsp. terrae NBRC 15098</name>
    <dbReference type="NCBI Taxonomy" id="1219058"/>
    <lineage>
        <taxon>Bacteria</taxon>
        <taxon>Pseudomonadati</taxon>
        <taxon>Pseudomonadota</taxon>
        <taxon>Alphaproteobacteria</taxon>
        <taxon>Sphingomonadales</taxon>
        <taxon>Sphingomonadaceae</taxon>
        <taxon>Sphingopyxis</taxon>
    </lineage>
</organism>
<comment type="catalytic activity">
    <reaction evidence="5">
        <text>L-serine = pyruvate + NH4(+)</text>
        <dbReference type="Rhea" id="RHEA:19169"/>
        <dbReference type="ChEBI" id="CHEBI:15361"/>
        <dbReference type="ChEBI" id="CHEBI:28938"/>
        <dbReference type="ChEBI" id="CHEBI:33384"/>
        <dbReference type="EC" id="4.3.1.17"/>
    </reaction>
</comment>
<dbReference type="Gene3D" id="3.40.50.1100">
    <property type="match status" value="2"/>
</dbReference>
<dbReference type="PANTHER" id="PTHR48078">
    <property type="entry name" value="THREONINE DEHYDRATASE, MITOCHONDRIAL-RELATED"/>
    <property type="match status" value="1"/>
</dbReference>
<dbReference type="Pfam" id="PF01842">
    <property type="entry name" value="ACT"/>
    <property type="match status" value="1"/>
</dbReference>
<dbReference type="KEGG" id="ster:AOA14_04205"/>
<evidence type="ECO:0000313" key="7">
    <source>
        <dbReference type="EMBL" id="AMU93805.1"/>
    </source>
</evidence>